<dbReference type="Proteomes" id="UP001597541">
    <property type="component" value="Unassembled WGS sequence"/>
</dbReference>
<dbReference type="Gene3D" id="3.30.200.20">
    <property type="entry name" value="Phosphorylase Kinase, domain 1"/>
    <property type="match status" value="1"/>
</dbReference>
<dbReference type="InterPro" id="IPR002575">
    <property type="entry name" value="Aminoglycoside_PTrfase"/>
</dbReference>
<protein>
    <submittedName>
        <fullName evidence="3">Phosphotransferase</fullName>
    </submittedName>
</protein>
<name>A0ABW5PCV5_9BACL</name>
<dbReference type="InterPro" id="IPR050249">
    <property type="entry name" value="Pseudomonas-type_ThrB"/>
</dbReference>
<evidence type="ECO:0000256" key="1">
    <source>
        <dbReference type="ARBA" id="ARBA00038240"/>
    </source>
</evidence>
<dbReference type="RefSeq" id="WP_377603009.1">
    <property type="nucleotide sequence ID" value="NZ_JBHUME010000007.1"/>
</dbReference>
<accession>A0ABW5PCV5</accession>
<proteinExistence type="inferred from homology"/>
<reference evidence="4" key="1">
    <citation type="journal article" date="2019" name="Int. J. Syst. Evol. Microbiol.">
        <title>The Global Catalogue of Microorganisms (GCM) 10K type strain sequencing project: providing services to taxonomists for standard genome sequencing and annotation.</title>
        <authorList>
            <consortium name="The Broad Institute Genomics Platform"/>
            <consortium name="The Broad Institute Genome Sequencing Center for Infectious Disease"/>
            <person name="Wu L."/>
            <person name="Ma J."/>
        </authorList>
    </citation>
    <scope>NUCLEOTIDE SEQUENCE [LARGE SCALE GENOMIC DNA]</scope>
    <source>
        <strain evidence="4">KCTC 3950</strain>
    </source>
</reference>
<evidence type="ECO:0000313" key="4">
    <source>
        <dbReference type="Proteomes" id="UP001597541"/>
    </source>
</evidence>
<dbReference type="SUPFAM" id="SSF56112">
    <property type="entry name" value="Protein kinase-like (PK-like)"/>
    <property type="match status" value="1"/>
</dbReference>
<comment type="caution">
    <text evidence="3">The sequence shown here is derived from an EMBL/GenBank/DDBJ whole genome shotgun (WGS) entry which is preliminary data.</text>
</comment>
<keyword evidence="4" id="KW-1185">Reference proteome</keyword>
<dbReference type="Pfam" id="PF01636">
    <property type="entry name" value="APH"/>
    <property type="match status" value="1"/>
</dbReference>
<gene>
    <name evidence="3" type="ORF">ACFSUF_11730</name>
</gene>
<evidence type="ECO:0000259" key="2">
    <source>
        <dbReference type="Pfam" id="PF01636"/>
    </source>
</evidence>
<dbReference type="PANTHER" id="PTHR21064:SF6">
    <property type="entry name" value="AMINOGLYCOSIDE PHOSPHOTRANSFERASE DOMAIN-CONTAINING PROTEIN"/>
    <property type="match status" value="1"/>
</dbReference>
<dbReference type="Gene3D" id="3.90.1200.10">
    <property type="match status" value="1"/>
</dbReference>
<comment type="similarity">
    <text evidence="1">Belongs to the pseudomonas-type ThrB family.</text>
</comment>
<evidence type="ECO:0000313" key="3">
    <source>
        <dbReference type="EMBL" id="MFD2613095.1"/>
    </source>
</evidence>
<dbReference type="PANTHER" id="PTHR21064">
    <property type="entry name" value="AMINOGLYCOSIDE PHOSPHOTRANSFERASE DOMAIN-CONTAINING PROTEIN-RELATED"/>
    <property type="match status" value="1"/>
</dbReference>
<dbReference type="EMBL" id="JBHUME010000007">
    <property type="protein sequence ID" value="MFD2613095.1"/>
    <property type="molecule type" value="Genomic_DNA"/>
</dbReference>
<organism evidence="3 4">
    <name type="scientific">Paenibacillus gansuensis</name>
    <dbReference type="NCBI Taxonomy" id="306542"/>
    <lineage>
        <taxon>Bacteria</taxon>
        <taxon>Bacillati</taxon>
        <taxon>Bacillota</taxon>
        <taxon>Bacilli</taxon>
        <taxon>Bacillales</taxon>
        <taxon>Paenibacillaceae</taxon>
        <taxon>Paenibacillus</taxon>
    </lineage>
</organism>
<feature type="domain" description="Aminoglycoside phosphotransferase" evidence="2">
    <location>
        <begin position="31"/>
        <end position="249"/>
    </location>
</feature>
<dbReference type="InterPro" id="IPR011009">
    <property type="entry name" value="Kinase-like_dom_sf"/>
</dbReference>
<sequence length="337" mass="37754">MSESSKATEQEIRELAAQYALGPEVEIRLESSGMNNTTRFLYAGDQVYVLRIYDNHKDIAKVQFEHEVMLRLGEMKLPFGVPKLVQTESGATYARSSAGKLSALFEKAPGTRPSSDTPMHIEAMGKAAGQLVEALSRVKSSVPSSYLPYYEIYDVHPLLTRDKLPGAAALPQVPEVASDTAYLLDEIQRLEESIPGLKSLPVQIVHSDLVFSNALIYGDYVTILDFEFATLELRAMELAVLVSELIREEVSNDVQRSRIMLLFQGYSSSHQLEDREIVALAALVKLRFLVVYVHFLGRYLEGLDGADVLVHQIARAAYGCRWFELHNTSWEKLIDQL</sequence>